<comment type="caution">
    <text evidence="1">The sequence shown here is derived from an EMBL/GenBank/DDBJ whole genome shotgun (WGS) entry which is preliminary data.</text>
</comment>
<dbReference type="EMBL" id="NBIV01000052">
    <property type="protein sequence ID" value="PXF45804.1"/>
    <property type="molecule type" value="Genomic_DNA"/>
</dbReference>
<name>A0A2V3IUK4_9FLOR</name>
<reference evidence="1 2" key="1">
    <citation type="journal article" date="2018" name="Mol. Biol. Evol.">
        <title>Analysis of the draft genome of the red seaweed Gracilariopsis chorda provides insights into genome size evolution in Rhodophyta.</title>
        <authorList>
            <person name="Lee J."/>
            <person name="Yang E.C."/>
            <person name="Graf L."/>
            <person name="Yang J.H."/>
            <person name="Qiu H."/>
            <person name="Zel Zion U."/>
            <person name="Chan C.X."/>
            <person name="Stephens T.G."/>
            <person name="Weber A.P.M."/>
            <person name="Boo G.H."/>
            <person name="Boo S.M."/>
            <person name="Kim K.M."/>
            <person name="Shin Y."/>
            <person name="Jung M."/>
            <person name="Lee S.J."/>
            <person name="Yim H.S."/>
            <person name="Lee J.H."/>
            <person name="Bhattacharya D."/>
            <person name="Yoon H.S."/>
        </authorList>
    </citation>
    <scope>NUCLEOTIDE SEQUENCE [LARGE SCALE GENOMIC DNA]</scope>
    <source>
        <strain evidence="1 2">SKKU-2015</strain>
        <tissue evidence="1">Whole body</tissue>
    </source>
</reference>
<evidence type="ECO:0000313" key="1">
    <source>
        <dbReference type="EMBL" id="PXF45804.1"/>
    </source>
</evidence>
<protein>
    <submittedName>
        <fullName evidence="1">Uncharacterized protein</fullName>
    </submittedName>
</protein>
<dbReference type="Proteomes" id="UP000247409">
    <property type="component" value="Unassembled WGS sequence"/>
</dbReference>
<organism evidence="1 2">
    <name type="scientific">Gracilariopsis chorda</name>
    <dbReference type="NCBI Taxonomy" id="448386"/>
    <lineage>
        <taxon>Eukaryota</taxon>
        <taxon>Rhodophyta</taxon>
        <taxon>Florideophyceae</taxon>
        <taxon>Rhodymeniophycidae</taxon>
        <taxon>Gracilariales</taxon>
        <taxon>Gracilariaceae</taxon>
        <taxon>Gracilariopsis</taxon>
    </lineage>
</organism>
<sequence>MAAAQSSLDHAHLSRVEARIRLRLPRLLESSSRQRTGSDKEAFRKSVVSCFGPDQVLKDYPSRLRRSILATSAKNDMSGGGDLATKLVAEQGLSATTRRTCSVQSQIWFVFCKAKS</sequence>
<evidence type="ECO:0000313" key="2">
    <source>
        <dbReference type="Proteomes" id="UP000247409"/>
    </source>
</evidence>
<dbReference type="AlphaFoldDB" id="A0A2V3IUK4"/>
<gene>
    <name evidence="1" type="ORF">BWQ96_04416</name>
</gene>
<accession>A0A2V3IUK4</accession>
<keyword evidence="2" id="KW-1185">Reference proteome</keyword>
<proteinExistence type="predicted"/>